<accession>G3UMP2</accession>
<organism evidence="2 3">
    <name type="scientific">Loxodonta africana</name>
    <name type="common">African elephant</name>
    <dbReference type="NCBI Taxonomy" id="9785"/>
    <lineage>
        <taxon>Eukaryota</taxon>
        <taxon>Metazoa</taxon>
        <taxon>Chordata</taxon>
        <taxon>Craniata</taxon>
        <taxon>Vertebrata</taxon>
        <taxon>Euteleostomi</taxon>
        <taxon>Mammalia</taxon>
        <taxon>Eutheria</taxon>
        <taxon>Afrotheria</taxon>
        <taxon>Proboscidea</taxon>
        <taxon>Elephantidae</taxon>
        <taxon>Loxodonta</taxon>
    </lineage>
</organism>
<dbReference type="PANTHER" id="PTHR35154">
    <property type="entry name" value="GBP PROTEIN"/>
    <property type="match status" value="1"/>
</dbReference>
<dbReference type="InterPro" id="IPR008014">
    <property type="entry name" value="GSK3-bd"/>
</dbReference>
<dbReference type="InParanoid" id="G3UMP2"/>
<evidence type="ECO:0000313" key="2">
    <source>
        <dbReference type="Ensembl" id="ENSLAFP00000029101.1"/>
    </source>
</evidence>
<dbReference type="Pfam" id="PF05350">
    <property type="entry name" value="GSK-3_bind"/>
    <property type="match status" value="1"/>
</dbReference>
<dbReference type="STRING" id="9785.ENSLAFP00000029101"/>
<evidence type="ECO:0000313" key="3">
    <source>
        <dbReference type="Proteomes" id="UP000007646"/>
    </source>
</evidence>
<keyword evidence="3" id="KW-1185">Reference proteome</keyword>
<dbReference type="Ensembl" id="ENSLAFT00000036657.1">
    <property type="protein sequence ID" value="ENSLAFP00000029101.1"/>
    <property type="gene ID" value="ENSLAFG00000010024.2"/>
</dbReference>
<dbReference type="Proteomes" id="UP000007646">
    <property type="component" value="Unassembled WGS sequence"/>
</dbReference>
<name>G3UMP2_LOXAF</name>
<dbReference type="GO" id="GO:0090263">
    <property type="term" value="P:positive regulation of canonical Wnt signaling pathway"/>
    <property type="evidence" value="ECO:0007669"/>
    <property type="project" value="TreeGrafter"/>
</dbReference>
<dbReference type="eggNOG" id="ENOG502T09T">
    <property type="taxonomic scope" value="Eukaryota"/>
</dbReference>
<dbReference type="HOGENOM" id="CLU_101225_1_0_1"/>
<dbReference type="AlphaFoldDB" id="G3UMP2"/>
<evidence type="ECO:0000256" key="1">
    <source>
        <dbReference type="ARBA" id="ARBA00010422"/>
    </source>
</evidence>
<protein>
    <submittedName>
        <fullName evidence="2">Uncharacterized protein</fullName>
    </submittedName>
</protein>
<reference evidence="2" key="3">
    <citation type="submission" date="2025-09" db="UniProtKB">
        <authorList>
            <consortium name="Ensembl"/>
        </authorList>
    </citation>
    <scope>IDENTIFICATION</scope>
    <source>
        <strain evidence="2">Isolate ISIS603380</strain>
    </source>
</reference>
<proteinExistence type="inferred from homology"/>
<dbReference type="OMA" id="HPAHARW"/>
<dbReference type="GO" id="GO:0005737">
    <property type="term" value="C:cytoplasm"/>
    <property type="evidence" value="ECO:0007669"/>
    <property type="project" value="TreeGrafter"/>
</dbReference>
<reference evidence="2" key="2">
    <citation type="submission" date="2025-08" db="UniProtKB">
        <authorList>
            <consortium name="Ensembl"/>
        </authorList>
    </citation>
    <scope>IDENTIFICATION</scope>
    <source>
        <strain evidence="2">Isolate ISIS603380</strain>
    </source>
</reference>
<reference evidence="2 3" key="1">
    <citation type="submission" date="2009-06" db="EMBL/GenBank/DDBJ databases">
        <title>The Genome Sequence of Loxodonta africana (African elephant).</title>
        <authorList>
            <person name="Di Palma F."/>
            <person name="Heiman D."/>
            <person name="Young S."/>
            <person name="Johnson J."/>
            <person name="Lander E.S."/>
            <person name="Lindblad-Toh K."/>
        </authorList>
    </citation>
    <scope>NUCLEOTIDE SEQUENCE [LARGE SCALE GENOMIC DNA]</scope>
    <source>
        <strain evidence="2 3">Isolate ISIS603380</strain>
    </source>
</reference>
<comment type="similarity">
    <text evidence="1">Belongs to the GSK-3-binding protein family.</text>
</comment>
<dbReference type="GeneTree" id="ENSGT00390000007081"/>
<sequence>EPGRQRRPQSSGCPGRGPCRADSFLLLEQPARLGGSAEVDRLVAQIGEALQLDPAQDSPASLCAPPWQPLQPPLPLAEVPAYRARPPALPLHLPPSSVEATNLGALYSTFGDCGSVRDWAEPYLVAEFAPGPTALLSGRCRRGWLRGAAASRRLRQRLGPRAKGRTSDDDSHRLLQQLLLSGNLIKEAVRRLR</sequence>
<dbReference type="PANTHER" id="PTHR35154:SF1">
    <property type="entry name" value="PROTO-ONCOGENE FRAT1"/>
    <property type="match status" value="1"/>
</dbReference>